<feature type="transmembrane region" description="Helical" evidence="8">
    <location>
        <begin position="265"/>
        <end position="288"/>
    </location>
</feature>
<evidence type="ECO:0000256" key="8">
    <source>
        <dbReference type="SAM" id="Phobius"/>
    </source>
</evidence>
<keyword evidence="2" id="KW-0813">Transport</keyword>
<evidence type="ECO:0000256" key="3">
    <source>
        <dbReference type="ARBA" id="ARBA00022475"/>
    </source>
</evidence>
<evidence type="ECO:0000256" key="4">
    <source>
        <dbReference type="ARBA" id="ARBA00022597"/>
    </source>
</evidence>
<dbReference type="Pfam" id="PF00083">
    <property type="entry name" value="Sugar_tr"/>
    <property type="match status" value="1"/>
</dbReference>
<evidence type="ECO:0000313" key="10">
    <source>
        <dbReference type="EMBL" id="CAK1591359.1"/>
    </source>
</evidence>
<comment type="caution">
    <text evidence="10">The sequence shown here is derived from an EMBL/GenBank/DDBJ whole genome shotgun (WGS) entry which is preliminary data.</text>
</comment>
<evidence type="ECO:0000256" key="5">
    <source>
        <dbReference type="ARBA" id="ARBA00022692"/>
    </source>
</evidence>
<gene>
    <name evidence="10" type="ORF">PARMNEM_LOCUS11610</name>
</gene>
<dbReference type="PANTHER" id="PTHR48021:SF33">
    <property type="entry name" value="AT22075P-RELATED"/>
    <property type="match status" value="1"/>
</dbReference>
<dbReference type="InterPro" id="IPR005829">
    <property type="entry name" value="Sugar_transporter_CS"/>
</dbReference>
<evidence type="ECO:0000256" key="1">
    <source>
        <dbReference type="ARBA" id="ARBA00004651"/>
    </source>
</evidence>
<feature type="domain" description="Major facilitator superfamily (MFS) profile" evidence="9">
    <location>
        <begin position="1"/>
        <end position="449"/>
    </location>
</feature>
<keyword evidence="3" id="KW-1003">Cell membrane</keyword>
<feature type="transmembrane region" description="Helical" evidence="8">
    <location>
        <begin position="50"/>
        <end position="72"/>
    </location>
</feature>
<feature type="transmembrane region" description="Helical" evidence="8">
    <location>
        <begin position="426"/>
        <end position="445"/>
    </location>
</feature>
<feature type="transmembrane region" description="Helical" evidence="8">
    <location>
        <begin position="394"/>
        <end position="414"/>
    </location>
</feature>
<proteinExistence type="predicted"/>
<dbReference type="AlphaFoldDB" id="A0AAV1L8P7"/>
<dbReference type="GO" id="GO:0005886">
    <property type="term" value="C:plasma membrane"/>
    <property type="evidence" value="ECO:0007669"/>
    <property type="project" value="UniProtKB-SubCell"/>
</dbReference>
<reference evidence="10 11" key="1">
    <citation type="submission" date="2023-11" db="EMBL/GenBank/DDBJ databases">
        <authorList>
            <person name="Hedman E."/>
            <person name="Englund M."/>
            <person name="Stromberg M."/>
            <person name="Nyberg Akerstrom W."/>
            <person name="Nylinder S."/>
            <person name="Jareborg N."/>
            <person name="Kallberg Y."/>
            <person name="Kronander E."/>
        </authorList>
    </citation>
    <scope>NUCLEOTIDE SEQUENCE [LARGE SCALE GENOMIC DNA]</scope>
</reference>
<dbReference type="Proteomes" id="UP001314205">
    <property type="component" value="Unassembled WGS sequence"/>
</dbReference>
<comment type="subcellular location">
    <subcellularLocation>
        <location evidence="1">Cell membrane</location>
        <topology evidence="1">Multi-pass membrane protein</topology>
    </subcellularLocation>
</comment>
<dbReference type="InterPro" id="IPR020846">
    <property type="entry name" value="MFS_dom"/>
</dbReference>
<keyword evidence="11" id="KW-1185">Reference proteome</keyword>
<protein>
    <recommendedName>
        <fullName evidence="9">Major facilitator superfamily (MFS) profile domain-containing protein</fullName>
    </recommendedName>
</protein>
<evidence type="ECO:0000256" key="7">
    <source>
        <dbReference type="ARBA" id="ARBA00023136"/>
    </source>
</evidence>
<dbReference type="InterPro" id="IPR036259">
    <property type="entry name" value="MFS_trans_sf"/>
</dbReference>
<sequence>MTILYQAISTAIVSYVCLTLGIMYTWPSSTLLLFSSENTTLNRPMTETEVSLFGSLSFISAMISTPCSGYLLDKLGRKYSCMLFSLLQVLSWVIVTVCYKVEAIIAAVVLSGLTGCMLLVVPIYISEFCQESIRGTMTSAAMVFYGIGMLVSYLMGGYLAYDTMNYSCLSMTVLGVVLLMLMKESPIHLMSKGLEKEAARVIAYYRGVKITSKIVEEEMQMLRRALNPEMDDLTPEVEKLQPSLENKPKMSVWKFIKKSRSTRQALMVSIVLYTSAVFQGLMVVQVYAEPLFAEAVPTMSPVICSVVSAAVTIVSGFIAAFLVEWAGRRSLMIYASIASGVCCLILGTQIHLHWGPHWMTALFIYLFVITYTCGAGTVPYVLVAEVFLPEIKSLASMIAVEWNFICSFVVLFIFNPLVTAIGLGPVFYIFMVACFLSAIFCFFFLPETKGLTVDVIQNLFAKKRTQEH</sequence>
<feature type="transmembrane region" description="Helical" evidence="8">
    <location>
        <begin position="137"/>
        <end position="158"/>
    </location>
</feature>
<dbReference type="SUPFAM" id="SSF103473">
    <property type="entry name" value="MFS general substrate transporter"/>
    <property type="match status" value="1"/>
</dbReference>
<feature type="transmembrane region" description="Helical" evidence="8">
    <location>
        <begin position="79"/>
        <end position="97"/>
    </location>
</feature>
<feature type="transmembrane region" description="Helical" evidence="8">
    <location>
        <begin position="331"/>
        <end position="352"/>
    </location>
</feature>
<dbReference type="FunFam" id="1.20.1250.20:FF:000218">
    <property type="entry name" value="facilitated trehalose transporter Tret1"/>
    <property type="match status" value="1"/>
</dbReference>
<evidence type="ECO:0000256" key="6">
    <source>
        <dbReference type="ARBA" id="ARBA00022989"/>
    </source>
</evidence>
<keyword evidence="5 8" id="KW-0812">Transmembrane</keyword>
<feature type="transmembrane region" description="Helical" evidence="8">
    <location>
        <begin position="164"/>
        <end position="182"/>
    </location>
</feature>
<dbReference type="EMBL" id="CAVLGL010000086">
    <property type="protein sequence ID" value="CAK1591359.1"/>
    <property type="molecule type" value="Genomic_DNA"/>
</dbReference>
<dbReference type="InterPro" id="IPR050549">
    <property type="entry name" value="MFS_Trehalose_Transporter"/>
</dbReference>
<dbReference type="Gene3D" id="1.20.1250.20">
    <property type="entry name" value="MFS general substrate transporter like domains"/>
    <property type="match status" value="1"/>
</dbReference>
<evidence type="ECO:0000313" key="11">
    <source>
        <dbReference type="Proteomes" id="UP001314205"/>
    </source>
</evidence>
<feature type="transmembrane region" description="Helical" evidence="8">
    <location>
        <begin position="300"/>
        <end position="324"/>
    </location>
</feature>
<name>A0AAV1L8P7_9NEOP</name>
<feature type="transmembrane region" description="Helical" evidence="8">
    <location>
        <begin position="7"/>
        <end position="26"/>
    </location>
</feature>
<dbReference type="PANTHER" id="PTHR48021">
    <property type="match status" value="1"/>
</dbReference>
<evidence type="ECO:0000259" key="9">
    <source>
        <dbReference type="PROSITE" id="PS50850"/>
    </source>
</evidence>
<keyword evidence="4" id="KW-0762">Sugar transport</keyword>
<evidence type="ECO:0000256" key="2">
    <source>
        <dbReference type="ARBA" id="ARBA00022448"/>
    </source>
</evidence>
<dbReference type="InterPro" id="IPR005828">
    <property type="entry name" value="MFS_sugar_transport-like"/>
</dbReference>
<dbReference type="GO" id="GO:0022857">
    <property type="term" value="F:transmembrane transporter activity"/>
    <property type="evidence" value="ECO:0007669"/>
    <property type="project" value="InterPro"/>
</dbReference>
<keyword evidence="6 8" id="KW-1133">Transmembrane helix</keyword>
<accession>A0AAV1L8P7</accession>
<organism evidence="10 11">
    <name type="scientific">Parnassius mnemosyne</name>
    <name type="common">clouded apollo</name>
    <dbReference type="NCBI Taxonomy" id="213953"/>
    <lineage>
        <taxon>Eukaryota</taxon>
        <taxon>Metazoa</taxon>
        <taxon>Ecdysozoa</taxon>
        <taxon>Arthropoda</taxon>
        <taxon>Hexapoda</taxon>
        <taxon>Insecta</taxon>
        <taxon>Pterygota</taxon>
        <taxon>Neoptera</taxon>
        <taxon>Endopterygota</taxon>
        <taxon>Lepidoptera</taxon>
        <taxon>Glossata</taxon>
        <taxon>Ditrysia</taxon>
        <taxon>Papilionoidea</taxon>
        <taxon>Papilionidae</taxon>
        <taxon>Parnassiinae</taxon>
        <taxon>Parnassini</taxon>
        <taxon>Parnassius</taxon>
        <taxon>Driopa</taxon>
    </lineage>
</organism>
<feature type="transmembrane region" description="Helical" evidence="8">
    <location>
        <begin position="358"/>
        <end position="382"/>
    </location>
</feature>
<dbReference type="PROSITE" id="PS50850">
    <property type="entry name" value="MFS"/>
    <property type="match status" value="1"/>
</dbReference>
<keyword evidence="7 8" id="KW-0472">Membrane</keyword>
<feature type="transmembrane region" description="Helical" evidence="8">
    <location>
        <begin position="103"/>
        <end position="125"/>
    </location>
</feature>
<dbReference type="PROSITE" id="PS00216">
    <property type="entry name" value="SUGAR_TRANSPORT_1"/>
    <property type="match status" value="2"/>
</dbReference>